<name>A0A2T8F4L4_9ACTN</name>
<dbReference type="InterPro" id="IPR044855">
    <property type="entry name" value="CoA-Trfase_III_dom3_sf"/>
</dbReference>
<dbReference type="Gene3D" id="3.40.50.10540">
    <property type="entry name" value="Crotonobetainyl-coa:carnitine coa-transferase, domain 1"/>
    <property type="match status" value="1"/>
</dbReference>
<dbReference type="Proteomes" id="UP000246018">
    <property type="component" value="Unassembled WGS sequence"/>
</dbReference>
<sequence>MNPPGPLDGLRVVESTSFVAGPLAGMTLAQMGAEVIRLDPVGGPADAGRWPLDRRGRSLFWAGLNKGVRSVALDFRTPEGQELASALVTAPGAGGGLFVDNTIGRDFFSYEALSRRRPDLVHVHIQGHPDGRPAMDYAVNPLYGVPMLTRHVDIERPVNHVLPAWDIATGLLAVSGLLAGLQRRHADGSGSRIDLALADVAAAHVAHLGWLAEAADRGRDRPRLGNHMFGAFGVDFPCADDRRVIAVAITRQQWRDLVRLTDNVAVFDALAASTGADFDVEGERFEHRALIEAVLAPWFARRTAAEVLEAARGTRVMVGEFRSPKEVVDAYRRGEESPVLTEVEHAGGAMLTATLPLRWGGAYVEPRPAPTLGADTEWALGELLGLTDRQIGGLTERGVITRPFNPTNGNR</sequence>
<gene>
    <name evidence="1" type="ORF">DDE18_22135</name>
</gene>
<dbReference type="OrthoDB" id="9797653at2"/>
<proteinExistence type="predicted"/>
<organism evidence="1 2">
    <name type="scientific">Nocardioides gansuensis</name>
    <dbReference type="NCBI Taxonomy" id="2138300"/>
    <lineage>
        <taxon>Bacteria</taxon>
        <taxon>Bacillati</taxon>
        <taxon>Actinomycetota</taxon>
        <taxon>Actinomycetes</taxon>
        <taxon>Propionibacteriales</taxon>
        <taxon>Nocardioidaceae</taxon>
        <taxon>Nocardioides</taxon>
    </lineage>
</organism>
<dbReference type="SUPFAM" id="SSF89796">
    <property type="entry name" value="CoA-transferase family III (CaiB/BaiF)"/>
    <property type="match status" value="1"/>
</dbReference>
<keyword evidence="2" id="KW-1185">Reference proteome</keyword>
<evidence type="ECO:0000313" key="2">
    <source>
        <dbReference type="Proteomes" id="UP000246018"/>
    </source>
</evidence>
<dbReference type="PANTHER" id="PTHR48228:SF5">
    <property type="entry name" value="ALPHA-METHYLACYL-COA RACEMASE"/>
    <property type="match status" value="1"/>
</dbReference>
<dbReference type="PANTHER" id="PTHR48228">
    <property type="entry name" value="SUCCINYL-COA--D-CITRAMALATE COA-TRANSFERASE"/>
    <property type="match status" value="1"/>
</dbReference>
<evidence type="ECO:0000313" key="1">
    <source>
        <dbReference type="EMBL" id="PVG80655.1"/>
    </source>
</evidence>
<dbReference type="Gene3D" id="3.30.1540.10">
    <property type="entry name" value="formyl-coa transferase, domain 3"/>
    <property type="match status" value="1"/>
</dbReference>
<dbReference type="InterPro" id="IPR050509">
    <property type="entry name" value="CoA-transferase_III"/>
</dbReference>
<keyword evidence="1" id="KW-0413">Isomerase</keyword>
<comment type="caution">
    <text evidence="1">The sequence shown here is derived from an EMBL/GenBank/DDBJ whole genome shotgun (WGS) entry which is preliminary data.</text>
</comment>
<dbReference type="GO" id="GO:0016853">
    <property type="term" value="F:isomerase activity"/>
    <property type="evidence" value="ECO:0007669"/>
    <property type="project" value="UniProtKB-KW"/>
</dbReference>
<dbReference type="InterPro" id="IPR023606">
    <property type="entry name" value="CoA-Trfase_III_dom_1_sf"/>
</dbReference>
<reference evidence="1 2" key="1">
    <citation type="submission" date="2018-04" db="EMBL/GenBank/DDBJ databases">
        <title>Genome of Nocardioides gansuensis WSJ-1.</title>
        <authorList>
            <person name="Wu S."/>
            <person name="Wang G."/>
        </authorList>
    </citation>
    <scope>NUCLEOTIDE SEQUENCE [LARGE SCALE GENOMIC DNA]</scope>
    <source>
        <strain evidence="1 2">WSJ-1</strain>
    </source>
</reference>
<dbReference type="AlphaFoldDB" id="A0A2T8F4L4"/>
<protein>
    <submittedName>
        <fullName evidence="1">2-methylfumaryl-CoA isomerase</fullName>
    </submittedName>
</protein>
<dbReference type="InterPro" id="IPR003673">
    <property type="entry name" value="CoA-Trfase_fam_III"/>
</dbReference>
<dbReference type="EMBL" id="QDGZ01000017">
    <property type="protein sequence ID" value="PVG80655.1"/>
    <property type="molecule type" value="Genomic_DNA"/>
</dbReference>
<accession>A0A2T8F4L4</accession>
<dbReference type="Pfam" id="PF02515">
    <property type="entry name" value="CoA_transf_3"/>
    <property type="match status" value="1"/>
</dbReference>